<evidence type="ECO:0000313" key="4">
    <source>
        <dbReference type="EMBL" id="KAK7202914.1"/>
    </source>
</evidence>
<organism evidence="4 5">
    <name type="scientific">Myxozyma melibiosi</name>
    <dbReference type="NCBI Taxonomy" id="54550"/>
    <lineage>
        <taxon>Eukaryota</taxon>
        <taxon>Fungi</taxon>
        <taxon>Dikarya</taxon>
        <taxon>Ascomycota</taxon>
        <taxon>Saccharomycotina</taxon>
        <taxon>Lipomycetes</taxon>
        <taxon>Lipomycetales</taxon>
        <taxon>Lipomycetaceae</taxon>
        <taxon>Myxozyma</taxon>
    </lineage>
</organism>
<protein>
    <submittedName>
        <fullName evidence="4">Beta 6 subunit of the 20S proteasome</fullName>
    </submittedName>
</protein>
<proteinExistence type="predicted"/>
<dbReference type="CDD" id="cd03757">
    <property type="entry name" value="proteasome_beta_type_1"/>
    <property type="match status" value="1"/>
</dbReference>
<accession>A0ABR1EZ71</accession>
<dbReference type="InterPro" id="IPR029055">
    <property type="entry name" value="Ntn_hydrolases_N"/>
</dbReference>
<dbReference type="GeneID" id="90039095"/>
<evidence type="ECO:0000313" key="5">
    <source>
        <dbReference type="Proteomes" id="UP001498771"/>
    </source>
</evidence>
<comment type="subcellular location">
    <subcellularLocation>
        <location evidence="1">Nucleus</location>
    </subcellularLocation>
</comment>
<evidence type="ECO:0000256" key="2">
    <source>
        <dbReference type="ARBA" id="ARBA00022490"/>
    </source>
</evidence>
<dbReference type="PANTHER" id="PTHR32194">
    <property type="entry name" value="METALLOPROTEASE TLDD"/>
    <property type="match status" value="1"/>
</dbReference>
<dbReference type="InterPro" id="IPR001353">
    <property type="entry name" value="Proteasome_sua/b"/>
</dbReference>
<dbReference type="RefSeq" id="XP_064765947.1">
    <property type="nucleotide sequence ID" value="XM_064913583.1"/>
</dbReference>
<dbReference type="PROSITE" id="PS51476">
    <property type="entry name" value="PROTEASOME_BETA_2"/>
    <property type="match status" value="1"/>
</dbReference>
<evidence type="ECO:0000256" key="1">
    <source>
        <dbReference type="ARBA" id="ARBA00004123"/>
    </source>
</evidence>
<gene>
    <name evidence="4" type="ORF">BZA70DRAFT_284292</name>
</gene>
<sequence length="246" mass="27134">MYAEHFSEPATSHVASAPIEHQFYPYASNGGTILAIAGADYALLAGDTRHITGYSINTRFRPSIHTLENLGGPERAIVVAANGFSADGDALVRRLAQRAEWYTYNHNKPLSVSACARLVQTMLYGKRTFPYYVHTIVAGLDESGRGEVYSFDPVGSYEREQCRAGGSAASLLMPFLDNQVNKKNQYDAATGLPQVATDLPLEETLKLVKDAFSSVTERHIHVGDYLEIKIVTKEGVKVEYFPLKRD</sequence>
<dbReference type="SUPFAM" id="SSF56235">
    <property type="entry name" value="N-terminal nucleophile aminohydrolases (Ntn hydrolases)"/>
    <property type="match status" value="1"/>
</dbReference>
<dbReference type="GO" id="GO:0000502">
    <property type="term" value="C:proteasome complex"/>
    <property type="evidence" value="ECO:0007669"/>
    <property type="project" value="UniProtKB-KW"/>
</dbReference>
<dbReference type="Proteomes" id="UP001498771">
    <property type="component" value="Unassembled WGS sequence"/>
</dbReference>
<keyword evidence="5" id="KW-1185">Reference proteome</keyword>
<dbReference type="PANTHER" id="PTHR32194:SF2">
    <property type="entry name" value="PROTEASOME SUBUNIT BETA TYPE-1"/>
    <property type="match status" value="1"/>
</dbReference>
<comment type="caution">
    <text evidence="4">The sequence shown here is derived from an EMBL/GenBank/DDBJ whole genome shotgun (WGS) entry which is preliminary data.</text>
</comment>
<keyword evidence="3 4" id="KW-0647">Proteasome</keyword>
<evidence type="ECO:0000256" key="3">
    <source>
        <dbReference type="ARBA" id="ARBA00022942"/>
    </source>
</evidence>
<dbReference type="Pfam" id="PF00227">
    <property type="entry name" value="Proteasome"/>
    <property type="match status" value="1"/>
</dbReference>
<dbReference type="EMBL" id="JBBJBU010000014">
    <property type="protein sequence ID" value="KAK7202914.1"/>
    <property type="molecule type" value="Genomic_DNA"/>
</dbReference>
<keyword evidence="2" id="KW-0963">Cytoplasm</keyword>
<dbReference type="InterPro" id="IPR023333">
    <property type="entry name" value="Proteasome_suB-type"/>
</dbReference>
<reference evidence="4 5" key="1">
    <citation type="submission" date="2024-03" db="EMBL/GenBank/DDBJ databases">
        <title>Genome-scale model development and genomic sequencing of the oleaginous clade Lipomyces.</title>
        <authorList>
            <consortium name="Lawrence Berkeley National Laboratory"/>
            <person name="Czajka J.J."/>
            <person name="Han Y."/>
            <person name="Kim J."/>
            <person name="Mondo S.J."/>
            <person name="Hofstad B.A."/>
            <person name="Robles A."/>
            <person name="Haridas S."/>
            <person name="Riley R."/>
            <person name="LaButti K."/>
            <person name="Pangilinan J."/>
            <person name="Andreopoulos W."/>
            <person name="Lipzen A."/>
            <person name="Yan J."/>
            <person name="Wang M."/>
            <person name="Ng V."/>
            <person name="Grigoriev I.V."/>
            <person name="Spatafora J.W."/>
            <person name="Magnuson J.K."/>
            <person name="Baker S.E."/>
            <person name="Pomraning K.R."/>
        </authorList>
    </citation>
    <scope>NUCLEOTIDE SEQUENCE [LARGE SCALE GENOMIC DNA]</scope>
    <source>
        <strain evidence="4 5">Phaff 52-87</strain>
    </source>
</reference>
<dbReference type="Gene3D" id="3.60.20.10">
    <property type="entry name" value="Glutamine Phosphoribosylpyrophosphate, subunit 1, domain 1"/>
    <property type="match status" value="1"/>
</dbReference>
<name>A0ABR1EZ71_9ASCO</name>